<name>A0AAD8ERV4_DIPPU</name>
<dbReference type="EMBL" id="JASPKZ010000421">
    <property type="protein sequence ID" value="KAJ9600433.1"/>
    <property type="molecule type" value="Genomic_DNA"/>
</dbReference>
<evidence type="ECO:0000313" key="1">
    <source>
        <dbReference type="EMBL" id="KAJ9600433.1"/>
    </source>
</evidence>
<reference evidence="1" key="2">
    <citation type="submission" date="2023-05" db="EMBL/GenBank/DDBJ databases">
        <authorList>
            <person name="Fouks B."/>
        </authorList>
    </citation>
    <scope>NUCLEOTIDE SEQUENCE</scope>
    <source>
        <strain evidence="1">Stay&amp;Tobe</strain>
        <tissue evidence="1">Testes</tissue>
    </source>
</reference>
<protein>
    <submittedName>
        <fullName evidence="1">Uncharacterized protein</fullName>
    </submittedName>
</protein>
<feature type="non-terminal residue" evidence="1">
    <location>
        <position position="1"/>
    </location>
</feature>
<dbReference type="AlphaFoldDB" id="A0AAD8ERV4"/>
<keyword evidence="2" id="KW-1185">Reference proteome</keyword>
<sequence length="96" mass="10713">ILVDKYRNNDGQNNYSAKFDHCKLTNAYFENGRELKNIISTKVNVFGRLLPHIISSPLTKCTGSLTFCITVHWAAELHATVATSAADLIIYINVKS</sequence>
<gene>
    <name evidence="1" type="ORF">L9F63_009271</name>
</gene>
<feature type="non-terminal residue" evidence="1">
    <location>
        <position position="96"/>
    </location>
</feature>
<organism evidence="1 2">
    <name type="scientific">Diploptera punctata</name>
    <name type="common">Pacific beetle cockroach</name>
    <dbReference type="NCBI Taxonomy" id="6984"/>
    <lineage>
        <taxon>Eukaryota</taxon>
        <taxon>Metazoa</taxon>
        <taxon>Ecdysozoa</taxon>
        <taxon>Arthropoda</taxon>
        <taxon>Hexapoda</taxon>
        <taxon>Insecta</taxon>
        <taxon>Pterygota</taxon>
        <taxon>Neoptera</taxon>
        <taxon>Polyneoptera</taxon>
        <taxon>Dictyoptera</taxon>
        <taxon>Blattodea</taxon>
        <taxon>Blaberoidea</taxon>
        <taxon>Blaberidae</taxon>
        <taxon>Diplopterinae</taxon>
        <taxon>Diploptera</taxon>
    </lineage>
</organism>
<dbReference type="Proteomes" id="UP001233999">
    <property type="component" value="Unassembled WGS sequence"/>
</dbReference>
<evidence type="ECO:0000313" key="2">
    <source>
        <dbReference type="Proteomes" id="UP001233999"/>
    </source>
</evidence>
<proteinExistence type="predicted"/>
<comment type="caution">
    <text evidence="1">The sequence shown here is derived from an EMBL/GenBank/DDBJ whole genome shotgun (WGS) entry which is preliminary data.</text>
</comment>
<accession>A0AAD8ERV4</accession>
<reference evidence="1" key="1">
    <citation type="journal article" date="2023" name="IScience">
        <title>Live-bearing cockroach genome reveals convergent evolutionary mechanisms linked to viviparity in insects and beyond.</title>
        <authorList>
            <person name="Fouks B."/>
            <person name="Harrison M.C."/>
            <person name="Mikhailova A.A."/>
            <person name="Marchal E."/>
            <person name="English S."/>
            <person name="Carruthers M."/>
            <person name="Jennings E.C."/>
            <person name="Chiamaka E.L."/>
            <person name="Frigard R.A."/>
            <person name="Pippel M."/>
            <person name="Attardo G.M."/>
            <person name="Benoit J.B."/>
            <person name="Bornberg-Bauer E."/>
            <person name="Tobe S.S."/>
        </authorList>
    </citation>
    <scope>NUCLEOTIDE SEQUENCE</scope>
    <source>
        <strain evidence="1">Stay&amp;Tobe</strain>
    </source>
</reference>